<dbReference type="EMBL" id="CP042344">
    <property type="protein sequence ID" value="QEA13707.1"/>
    <property type="molecule type" value="Genomic_DNA"/>
</dbReference>
<dbReference type="AlphaFoldDB" id="A0A5B8S0A2"/>
<dbReference type="OrthoDB" id="9804823at2"/>
<feature type="domain" description="PIN" evidence="9">
    <location>
        <begin position="4"/>
        <end position="127"/>
    </location>
</feature>
<evidence type="ECO:0000256" key="1">
    <source>
        <dbReference type="ARBA" id="ARBA00001946"/>
    </source>
</evidence>
<evidence type="ECO:0000256" key="2">
    <source>
        <dbReference type="ARBA" id="ARBA00022649"/>
    </source>
</evidence>
<evidence type="ECO:0000256" key="7">
    <source>
        <dbReference type="ARBA" id="ARBA00038093"/>
    </source>
</evidence>
<keyword evidence="4 8" id="KW-0479">Metal-binding</keyword>
<accession>A0A5B8S0A2</accession>
<dbReference type="InterPro" id="IPR022907">
    <property type="entry name" value="VapC_family"/>
</dbReference>
<keyword evidence="5 8" id="KW-0378">Hydrolase</keyword>
<dbReference type="GO" id="GO:0016787">
    <property type="term" value="F:hydrolase activity"/>
    <property type="evidence" value="ECO:0007669"/>
    <property type="project" value="UniProtKB-KW"/>
</dbReference>
<dbReference type="SUPFAM" id="SSF88723">
    <property type="entry name" value="PIN domain-like"/>
    <property type="match status" value="1"/>
</dbReference>
<dbReference type="GO" id="GO:0090729">
    <property type="term" value="F:toxin activity"/>
    <property type="evidence" value="ECO:0007669"/>
    <property type="project" value="UniProtKB-KW"/>
</dbReference>
<evidence type="ECO:0000256" key="8">
    <source>
        <dbReference type="HAMAP-Rule" id="MF_00265"/>
    </source>
</evidence>
<protein>
    <recommendedName>
        <fullName evidence="8">Ribonuclease VapC</fullName>
        <shortName evidence="8">RNase VapC</shortName>
        <ecNumber evidence="8">3.1.-.-</ecNumber>
    </recommendedName>
    <alternativeName>
        <fullName evidence="8">Toxin VapC</fullName>
    </alternativeName>
</protein>
<keyword evidence="3 8" id="KW-0540">Nuclease</keyword>
<dbReference type="GO" id="GO:0004540">
    <property type="term" value="F:RNA nuclease activity"/>
    <property type="evidence" value="ECO:0007669"/>
    <property type="project" value="InterPro"/>
</dbReference>
<proteinExistence type="inferred from homology"/>
<keyword evidence="6 8" id="KW-0460">Magnesium</keyword>
<name>A0A5B8S0A2_9BURK</name>
<dbReference type="PANTHER" id="PTHR33653:SF1">
    <property type="entry name" value="RIBONUCLEASE VAPC2"/>
    <property type="match status" value="1"/>
</dbReference>
<reference evidence="10 11" key="1">
    <citation type="submission" date="2019-07" db="EMBL/GenBank/DDBJ databases">
        <title>Complete genome sequence of Comamonas sp. NLF 7-7 isolated from livestock.</title>
        <authorList>
            <person name="Kim D.H."/>
            <person name="Kim J.G."/>
        </authorList>
    </citation>
    <scope>NUCLEOTIDE SEQUENCE [LARGE SCALE GENOMIC DNA]</scope>
    <source>
        <strain evidence="10 11">NLF 7-7</strain>
    </source>
</reference>
<dbReference type="Gene3D" id="3.40.50.1010">
    <property type="entry name" value="5'-nuclease"/>
    <property type="match status" value="1"/>
</dbReference>
<evidence type="ECO:0000313" key="11">
    <source>
        <dbReference type="Proteomes" id="UP000321199"/>
    </source>
</evidence>
<keyword evidence="11" id="KW-1185">Reference proteome</keyword>
<keyword evidence="8" id="KW-0800">Toxin</keyword>
<evidence type="ECO:0000256" key="4">
    <source>
        <dbReference type="ARBA" id="ARBA00022723"/>
    </source>
</evidence>
<dbReference type="PANTHER" id="PTHR33653">
    <property type="entry name" value="RIBONUCLEASE VAPC2"/>
    <property type="match status" value="1"/>
</dbReference>
<evidence type="ECO:0000256" key="6">
    <source>
        <dbReference type="ARBA" id="ARBA00022842"/>
    </source>
</evidence>
<evidence type="ECO:0000259" key="9">
    <source>
        <dbReference type="Pfam" id="PF01850"/>
    </source>
</evidence>
<dbReference type="InterPro" id="IPR029060">
    <property type="entry name" value="PIN-like_dom_sf"/>
</dbReference>
<gene>
    <name evidence="8" type="primary">vapC</name>
    <name evidence="10" type="ORF">FOZ74_12070</name>
</gene>
<comment type="function">
    <text evidence="8">Toxic component of a toxin-antitoxin (TA) system. An RNase.</text>
</comment>
<dbReference type="Proteomes" id="UP000321199">
    <property type="component" value="Chromosome"/>
</dbReference>
<dbReference type="InterPro" id="IPR050556">
    <property type="entry name" value="Type_II_TA_system_RNase"/>
</dbReference>
<organism evidence="10 11">
    <name type="scientific">Comamonas flocculans</name>
    <dbReference type="NCBI Taxonomy" id="2597701"/>
    <lineage>
        <taxon>Bacteria</taxon>
        <taxon>Pseudomonadati</taxon>
        <taxon>Pseudomonadota</taxon>
        <taxon>Betaproteobacteria</taxon>
        <taxon>Burkholderiales</taxon>
        <taxon>Comamonadaceae</taxon>
        <taxon>Comamonas</taxon>
    </lineage>
</organism>
<dbReference type="KEGG" id="cof:FOZ74_12070"/>
<evidence type="ECO:0000256" key="3">
    <source>
        <dbReference type="ARBA" id="ARBA00022722"/>
    </source>
</evidence>
<comment type="similarity">
    <text evidence="7 8">Belongs to the PINc/VapC protein family.</text>
</comment>
<dbReference type="GO" id="GO:0000287">
    <property type="term" value="F:magnesium ion binding"/>
    <property type="evidence" value="ECO:0007669"/>
    <property type="project" value="UniProtKB-UniRule"/>
</dbReference>
<feature type="binding site" evidence="8">
    <location>
        <position position="103"/>
    </location>
    <ligand>
        <name>Mg(2+)</name>
        <dbReference type="ChEBI" id="CHEBI:18420"/>
    </ligand>
</feature>
<keyword evidence="2 8" id="KW-1277">Toxin-antitoxin system</keyword>
<evidence type="ECO:0000313" key="10">
    <source>
        <dbReference type="EMBL" id="QEA13707.1"/>
    </source>
</evidence>
<comment type="cofactor">
    <cofactor evidence="1 8">
        <name>Mg(2+)</name>
        <dbReference type="ChEBI" id="CHEBI:18420"/>
    </cofactor>
</comment>
<evidence type="ECO:0000256" key="5">
    <source>
        <dbReference type="ARBA" id="ARBA00022801"/>
    </source>
</evidence>
<sequence length="138" mass="15832">MVWLLDTCVVFESFKSLPEPVVRQWLDAHRGQCLIPAVSVGEILFGIERMVPSARRSRLQLWFEQLCHDFEGKILPTDEAVWRTWSRLRVSCQAIGRPQADLDLLIAATAVTHRLPLVTRNTRHFQDTGLTLVNPWDA</sequence>
<dbReference type="RefSeq" id="WP_146913297.1">
    <property type="nucleotide sequence ID" value="NZ_CP042344.1"/>
</dbReference>
<feature type="binding site" evidence="8">
    <location>
        <position position="6"/>
    </location>
    <ligand>
        <name>Mg(2+)</name>
        <dbReference type="ChEBI" id="CHEBI:18420"/>
    </ligand>
</feature>
<dbReference type="EC" id="3.1.-.-" evidence="8"/>
<dbReference type="HAMAP" id="MF_00265">
    <property type="entry name" value="VapC_Nob1"/>
    <property type="match status" value="1"/>
</dbReference>
<dbReference type="InterPro" id="IPR002716">
    <property type="entry name" value="PIN_dom"/>
</dbReference>
<dbReference type="Pfam" id="PF01850">
    <property type="entry name" value="PIN"/>
    <property type="match status" value="1"/>
</dbReference>